<reference evidence="2 3" key="1">
    <citation type="journal article" date="2016" name="Nat. Commun.">
        <title>Thousands of microbial genomes shed light on interconnected biogeochemical processes in an aquifer system.</title>
        <authorList>
            <person name="Anantharaman K."/>
            <person name="Brown C.T."/>
            <person name="Hug L.A."/>
            <person name="Sharon I."/>
            <person name="Castelle C.J."/>
            <person name="Probst A.J."/>
            <person name="Thomas B.C."/>
            <person name="Singh A."/>
            <person name="Wilkins M.J."/>
            <person name="Karaoz U."/>
            <person name="Brodie E.L."/>
            <person name="Williams K.H."/>
            <person name="Hubbard S.S."/>
            <person name="Banfield J.F."/>
        </authorList>
    </citation>
    <scope>NUCLEOTIDE SEQUENCE [LARGE SCALE GENOMIC DNA]</scope>
</reference>
<organism evidence="2 3">
    <name type="scientific">Candidatus Komeilibacteria bacterium RIFCSPLOWO2_02_FULL_48_11</name>
    <dbReference type="NCBI Taxonomy" id="1798553"/>
    <lineage>
        <taxon>Bacteria</taxon>
        <taxon>Candidatus Komeiliibacteriota</taxon>
    </lineage>
</organism>
<dbReference type="EMBL" id="MHKO01000017">
    <property type="protein sequence ID" value="OGY92687.1"/>
    <property type="molecule type" value="Genomic_DNA"/>
</dbReference>
<evidence type="ECO:0000313" key="3">
    <source>
        <dbReference type="Proteomes" id="UP000178109"/>
    </source>
</evidence>
<accession>A0A1G2BWX4</accession>
<feature type="region of interest" description="Disordered" evidence="1">
    <location>
        <begin position="1"/>
        <end position="25"/>
    </location>
</feature>
<dbReference type="Proteomes" id="UP000178109">
    <property type="component" value="Unassembled WGS sequence"/>
</dbReference>
<evidence type="ECO:0000313" key="2">
    <source>
        <dbReference type="EMBL" id="OGY92687.1"/>
    </source>
</evidence>
<feature type="compositionally biased region" description="Basic and acidic residues" evidence="1">
    <location>
        <begin position="12"/>
        <end position="25"/>
    </location>
</feature>
<gene>
    <name evidence="2" type="ORF">A3H70_05000</name>
</gene>
<dbReference type="AlphaFoldDB" id="A0A1G2BWX4"/>
<name>A0A1G2BWX4_9BACT</name>
<sequence>MKNPEFPPVENRAAEEQELSEKDKEQVREARNILLEIIKEKNRARIPGGQKEMEKRERLIGEMSGYEKTLRRLLERLGYGDVNIRKIGNNLLEIPIAKPKNHPDLGEEYGFKGGQARAALLRELAIDPKASVRDVDIARIYDEDIHGRDDVIAQAYSPEDYNNGHGVEELERDYFESRDFTINEVLVADNKIYVTKECLLDTVRRIVRFSNFEKRSAKEPLENWPNGFFVNDKLMAKAVRLAAAEAVRGRRLEIADGEVYKNFPINDFHFALHLDRALEQGWDVAMEYIRDMSRRGQLFVESRFYENIENPEEYPADFFKKFIVDIRQRNTFLFRHAPSGMFEAEEKFFEELYRFVEQHQAASVVAKDPKYQAELKYGDIAEEFEKQLAKKHP</sequence>
<comment type="caution">
    <text evidence="2">The sequence shown here is derived from an EMBL/GenBank/DDBJ whole genome shotgun (WGS) entry which is preliminary data.</text>
</comment>
<protein>
    <submittedName>
        <fullName evidence="2">Uncharacterized protein</fullName>
    </submittedName>
</protein>
<evidence type="ECO:0000256" key="1">
    <source>
        <dbReference type="SAM" id="MobiDB-lite"/>
    </source>
</evidence>
<proteinExistence type="predicted"/>